<dbReference type="InterPro" id="IPR023214">
    <property type="entry name" value="HAD_sf"/>
</dbReference>
<dbReference type="SFLD" id="SFLDG01129">
    <property type="entry name" value="C1.5:_HAD__Beta-PGM__Phosphata"/>
    <property type="match status" value="1"/>
</dbReference>
<organism evidence="1 2">
    <name type="scientific">Marinifilum caeruleilacunae</name>
    <dbReference type="NCBI Taxonomy" id="2499076"/>
    <lineage>
        <taxon>Bacteria</taxon>
        <taxon>Pseudomonadati</taxon>
        <taxon>Bacteroidota</taxon>
        <taxon>Bacteroidia</taxon>
        <taxon>Marinilabiliales</taxon>
        <taxon>Marinifilaceae</taxon>
    </lineage>
</organism>
<dbReference type="PANTHER" id="PTHR43611">
    <property type="entry name" value="ALPHA-D-GLUCOSE 1-PHOSPHATE PHOSPHATASE"/>
    <property type="match status" value="1"/>
</dbReference>
<dbReference type="NCBIfam" id="TIGR01509">
    <property type="entry name" value="HAD-SF-IA-v3"/>
    <property type="match status" value="1"/>
</dbReference>
<dbReference type="Gene3D" id="1.10.150.240">
    <property type="entry name" value="Putative phosphatase, domain 2"/>
    <property type="match status" value="1"/>
</dbReference>
<dbReference type="InterPro" id="IPR023198">
    <property type="entry name" value="PGP-like_dom2"/>
</dbReference>
<dbReference type="Proteomes" id="UP000732105">
    <property type="component" value="Unassembled WGS sequence"/>
</dbReference>
<gene>
    <name evidence="1" type="ORF">ELS83_15840</name>
</gene>
<comment type="caution">
    <text evidence="1">The sequence shown here is derived from an EMBL/GenBank/DDBJ whole genome shotgun (WGS) entry which is preliminary data.</text>
</comment>
<proteinExistence type="predicted"/>
<keyword evidence="2" id="KW-1185">Reference proteome</keyword>
<sequence>MQKYDSIPNIIFDFGGVLLNIDPQRAVDSFEKIGLHDVGLIKREYSQNGLFDNLEKGIVSPEEFRTQIRKHISNGVSDSEIDTAWNSMLLDLPYERLELLNRLKKNHRIFLLSNTNIIHWEAYMSMIQDVHGVCLSDFFEKDYYSHNMGLRKPDTKIYTEVLEAEGLKAGETLFVDDMLANADAARSVGMIAHHLKLEEGETVLDLF</sequence>
<reference evidence="1 2" key="1">
    <citation type="submission" date="2018-12" db="EMBL/GenBank/DDBJ databases">
        <title>Marinifilum JC070 sp. nov., a marine bacterium isolated from Yongle Blue Hole in the South China Sea.</title>
        <authorList>
            <person name="Fu T."/>
        </authorList>
    </citation>
    <scope>NUCLEOTIDE SEQUENCE [LARGE SCALE GENOMIC DNA]</scope>
    <source>
        <strain evidence="1 2">JC070</strain>
    </source>
</reference>
<evidence type="ECO:0000313" key="2">
    <source>
        <dbReference type="Proteomes" id="UP000732105"/>
    </source>
</evidence>
<dbReference type="Gene3D" id="3.40.50.1000">
    <property type="entry name" value="HAD superfamily/HAD-like"/>
    <property type="match status" value="1"/>
</dbReference>
<name>A0ABX1WZJ2_9BACT</name>
<dbReference type="CDD" id="cd02603">
    <property type="entry name" value="HAD_sEH-N_like"/>
    <property type="match status" value="1"/>
</dbReference>
<dbReference type="SFLD" id="SFLDS00003">
    <property type="entry name" value="Haloacid_Dehalogenase"/>
    <property type="match status" value="1"/>
</dbReference>
<dbReference type="PANTHER" id="PTHR43611:SF3">
    <property type="entry name" value="FLAVIN MONONUCLEOTIDE HYDROLASE 1, CHLOROPLATIC"/>
    <property type="match status" value="1"/>
</dbReference>
<dbReference type="InterPro" id="IPR036412">
    <property type="entry name" value="HAD-like_sf"/>
</dbReference>
<dbReference type="EMBL" id="RZNH01000030">
    <property type="protein sequence ID" value="NOU61279.1"/>
    <property type="molecule type" value="Genomic_DNA"/>
</dbReference>
<dbReference type="InterPro" id="IPR006439">
    <property type="entry name" value="HAD-SF_hydro_IA"/>
</dbReference>
<dbReference type="SUPFAM" id="SSF56784">
    <property type="entry name" value="HAD-like"/>
    <property type="match status" value="1"/>
</dbReference>
<accession>A0ABX1WZJ2</accession>
<dbReference type="Pfam" id="PF00702">
    <property type="entry name" value="Hydrolase"/>
    <property type="match status" value="1"/>
</dbReference>
<protein>
    <submittedName>
        <fullName evidence="1">HAD family phosphatase</fullName>
    </submittedName>
</protein>
<evidence type="ECO:0000313" key="1">
    <source>
        <dbReference type="EMBL" id="NOU61279.1"/>
    </source>
</evidence>
<dbReference type="RefSeq" id="WP_171596539.1">
    <property type="nucleotide sequence ID" value="NZ_RZNH01000030.1"/>
</dbReference>